<dbReference type="Proteomes" id="UP000249526">
    <property type="component" value="Unassembled WGS sequence"/>
</dbReference>
<evidence type="ECO:0000313" key="1">
    <source>
        <dbReference type="EMBL" id="RAH59848.1"/>
    </source>
</evidence>
<protein>
    <submittedName>
        <fullName evidence="1">Uncharacterized protein</fullName>
    </submittedName>
</protein>
<organism evidence="1 2">
    <name type="scientific">Aspergillus piperis CBS 112811</name>
    <dbReference type="NCBI Taxonomy" id="1448313"/>
    <lineage>
        <taxon>Eukaryota</taxon>
        <taxon>Fungi</taxon>
        <taxon>Dikarya</taxon>
        <taxon>Ascomycota</taxon>
        <taxon>Pezizomycotina</taxon>
        <taxon>Eurotiomycetes</taxon>
        <taxon>Eurotiomycetidae</taxon>
        <taxon>Eurotiales</taxon>
        <taxon>Aspergillaceae</taxon>
        <taxon>Aspergillus</taxon>
        <taxon>Aspergillus subgen. Circumdati</taxon>
    </lineage>
</organism>
<evidence type="ECO:0000313" key="2">
    <source>
        <dbReference type="Proteomes" id="UP000249526"/>
    </source>
</evidence>
<gene>
    <name evidence="1" type="ORF">BO85DRAFT_251459</name>
</gene>
<dbReference type="AlphaFoldDB" id="A0A8G1R5B4"/>
<sequence>MIPIGASSDKYFFLTPFHCFLCYPGLPPPRSLLSCLLPLSQDPCHAGYPVRRIRPSPSVHYSFLLWLIYLYIITRKWDISAFYLPCLD</sequence>
<dbReference type="GeneID" id="37158338"/>
<reference evidence="1 2" key="1">
    <citation type="submission" date="2018-02" db="EMBL/GenBank/DDBJ databases">
        <title>The genomes of Aspergillus section Nigri reveals drivers in fungal speciation.</title>
        <authorList>
            <consortium name="DOE Joint Genome Institute"/>
            <person name="Vesth T.C."/>
            <person name="Nybo J."/>
            <person name="Theobald S."/>
            <person name="Brandl J."/>
            <person name="Frisvad J.C."/>
            <person name="Nielsen K.F."/>
            <person name="Lyhne E.K."/>
            <person name="Kogle M.E."/>
            <person name="Kuo A."/>
            <person name="Riley R."/>
            <person name="Clum A."/>
            <person name="Nolan M."/>
            <person name="Lipzen A."/>
            <person name="Salamov A."/>
            <person name="Henrissat B."/>
            <person name="Wiebenga A."/>
            <person name="De vries R.P."/>
            <person name="Grigoriev I.V."/>
            <person name="Mortensen U.H."/>
            <person name="Andersen M.R."/>
            <person name="Baker S.E."/>
        </authorList>
    </citation>
    <scope>NUCLEOTIDE SEQUENCE [LARGE SCALE GENOMIC DNA]</scope>
    <source>
        <strain evidence="1 2">CBS 112811</strain>
    </source>
</reference>
<name>A0A8G1R5B4_9EURO</name>
<dbReference type="EMBL" id="KZ825058">
    <property type="protein sequence ID" value="RAH59848.1"/>
    <property type="molecule type" value="Genomic_DNA"/>
</dbReference>
<keyword evidence="2" id="KW-1185">Reference proteome</keyword>
<proteinExistence type="predicted"/>
<accession>A0A8G1R5B4</accession>
<dbReference type="RefSeq" id="XP_025517770.1">
    <property type="nucleotide sequence ID" value="XM_025654936.1"/>
</dbReference>